<name>A0ABV8PM78_9FLAO</name>
<keyword evidence="1" id="KW-0175">Coiled coil</keyword>
<evidence type="ECO:0000313" key="4">
    <source>
        <dbReference type="Proteomes" id="UP001595841"/>
    </source>
</evidence>
<feature type="coiled-coil region" evidence="1">
    <location>
        <begin position="273"/>
        <end position="300"/>
    </location>
</feature>
<feature type="transmembrane region" description="Helical" evidence="2">
    <location>
        <begin position="241"/>
        <end position="260"/>
    </location>
</feature>
<evidence type="ECO:0000256" key="1">
    <source>
        <dbReference type="SAM" id="Coils"/>
    </source>
</evidence>
<dbReference type="EMBL" id="JBHSCL010000007">
    <property type="protein sequence ID" value="MFC4221152.1"/>
    <property type="molecule type" value="Genomic_DNA"/>
</dbReference>
<organism evidence="3 4">
    <name type="scientific">Flagellimonas marina</name>
    <dbReference type="NCBI Taxonomy" id="1775168"/>
    <lineage>
        <taxon>Bacteria</taxon>
        <taxon>Pseudomonadati</taxon>
        <taxon>Bacteroidota</taxon>
        <taxon>Flavobacteriia</taxon>
        <taxon>Flavobacteriales</taxon>
        <taxon>Flavobacteriaceae</taxon>
        <taxon>Flagellimonas</taxon>
    </lineage>
</organism>
<reference evidence="4" key="1">
    <citation type="journal article" date="2019" name="Int. J. Syst. Evol. Microbiol.">
        <title>The Global Catalogue of Microorganisms (GCM) 10K type strain sequencing project: providing services to taxonomists for standard genome sequencing and annotation.</title>
        <authorList>
            <consortium name="The Broad Institute Genomics Platform"/>
            <consortium name="The Broad Institute Genome Sequencing Center for Infectious Disease"/>
            <person name="Wu L."/>
            <person name="Ma J."/>
        </authorList>
    </citation>
    <scope>NUCLEOTIDE SEQUENCE [LARGE SCALE GENOMIC DNA]</scope>
    <source>
        <strain evidence="4">CGMCC 1.15774</strain>
    </source>
</reference>
<proteinExistence type="predicted"/>
<evidence type="ECO:0000313" key="3">
    <source>
        <dbReference type="EMBL" id="MFC4221152.1"/>
    </source>
</evidence>
<comment type="caution">
    <text evidence="3">The sequence shown here is derived from an EMBL/GenBank/DDBJ whole genome shotgun (WGS) entry which is preliminary data.</text>
</comment>
<dbReference type="RefSeq" id="WP_379765374.1">
    <property type="nucleotide sequence ID" value="NZ_JBHSCL010000007.1"/>
</dbReference>
<accession>A0ABV8PM78</accession>
<keyword evidence="2" id="KW-1133">Transmembrane helix</keyword>
<gene>
    <name evidence="3" type="ORF">ACFOWS_13445</name>
</gene>
<protein>
    <submittedName>
        <fullName evidence="3">Uncharacterized protein</fullName>
    </submittedName>
</protein>
<sequence length="403" mass="45771">MKSWFKNILEGSQYQGLEIFEVDNTVYFSLLKLKKTKDELVKADEGVYGRVEDLVPHIDKKQPLFLTLNTSKVLKKQIGVEQRGTAEQVVSQAYPNLPLENFYFEVLDHQNLRMVSISKKEYIVEHLEMLETHGIFPCSISMGISNMGNLLPYFKGTAIQGSNFVLSTSEDSEYIMSSRNNPVNDNLELNGLTLTNTGLLPFASILGHLGSDQKESNLVDINGQAANEFQNRRFFDLGVKWGLSIILVILLSNFLLFSYYHNRTLGMGTSASIEQQNRALETLRAKVLEKEDRLKSLMASGNSVSTFYLDRIAHDLPNSIQLDIMVYQPLAKPVRDNTPIEILENNILVSGNASDKTEFSQWTESMESKRWVENVKIIGYEYVSNSLDRFTVKITLNEVEQQK</sequence>
<keyword evidence="2" id="KW-0812">Transmembrane</keyword>
<dbReference type="Proteomes" id="UP001595841">
    <property type="component" value="Unassembled WGS sequence"/>
</dbReference>
<keyword evidence="2" id="KW-0472">Membrane</keyword>
<keyword evidence="4" id="KW-1185">Reference proteome</keyword>
<evidence type="ECO:0000256" key="2">
    <source>
        <dbReference type="SAM" id="Phobius"/>
    </source>
</evidence>